<gene>
    <name evidence="7" type="ORF">SAMN05443507_10620</name>
</gene>
<proteinExistence type="predicted"/>
<dbReference type="Pfam" id="PF00324">
    <property type="entry name" value="AA_permease"/>
    <property type="match status" value="1"/>
</dbReference>
<organism evidence="7 8">
    <name type="scientific">Alicyclobacillus tolerans</name>
    <dbReference type="NCBI Taxonomy" id="90970"/>
    <lineage>
        <taxon>Bacteria</taxon>
        <taxon>Bacillati</taxon>
        <taxon>Bacillota</taxon>
        <taxon>Bacilli</taxon>
        <taxon>Bacillales</taxon>
        <taxon>Alicyclobacillaceae</taxon>
        <taxon>Alicyclobacillus</taxon>
    </lineage>
</organism>
<sequence>MSQHNHLQTESVGFWGLVSQSISGMAPTCDVVAFMTAGAAFALAALPLSYLLAFLVMFIEVNTIYHLSKHRTSAGGYYSYVAAGIGPKSAVFTAFMVIFYQIVSVAGIPVYIGGVFLPGILTQLHITLPPWFWIATVIFFIGVPLALGLAGIRPTIRFIALSSLIEIVFLIISSILIIVHVHPSAPFVPFEIPNRGIQGVALGMIFGITSFIGVGSHTPLGEEAKNRRNNRGRIVGRAALISLSLVGAALTLSAYALTVGWGIQNMATFATNGAPGVVVFEHYLGPVGAIALVILALNSALADGIALITSSARILYAIGRDELMHASFAQVNGRSAPRIAVILLSLLAFTIAIVSGLLLGPSNAFNMLTTAVLFGLVAAHTLLNISVMRLYHKLKTLHLIRHFVLPILSTLILFIVLYYSIWPPVYPLWISPLVFLAVGISVNWYILRLRRKKPDKLKIADGLPHHMENLMDEFA</sequence>
<dbReference type="AlphaFoldDB" id="A0A1M6NF11"/>
<comment type="subcellular location">
    <subcellularLocation>
        <location evidence="1">Membrane</location>
        <topology evidence="1">Multi-pass membrane protein</topology>
    </subcellularLocation>
</comment>
<feature type="transmembrane region" description="Helical" evidence="5">
    <location>
        <begin position="31"/>
        <end position="59"/>
    </location>
</feature>
<evidence type="ECO:0000256" key="4">
    <source>
        <dbReference type="ARBA" id="ARBA00023136"/>
    </source>
</evidence>
<dbReference type="GO" id="GO:0016020">
    <property type="term" value="C:membrane"/>
    <property type="evidence" value="ECO:0007669"/>
    <property type="project" value="UniProtKB-SubCell"/>
</dbReference>
<feature type="transmembrane region" description="Helical" evidence="5">
    <location>
        <begin position="337"/>
        <end position="359"/>
    </location>
</feature>
<dbReference type="InterPro" id="IPR004841">
    <property type="entry name" value="AA-permease/SLC12A_dom"/>
</dbReference>
<name>A0A1M6NF11_9BACL</name>
<feature type="transmembrane region" description="Helical" evidence="5">
    <location>
        <begin position="403"/>
        <end position="422"/>
    </location>
</feature>
<evidence type="ECO:0000259" key="6">
    <source>
        <dbReference type="Pfam" id="PF00324"/>
    </source>
</evidence>
<feature type="transmembrane region" description="Helical" evidence="5">
    <location>
        <begin position="199"/>
        <end position="217"/>
    </location>
</feature>
<feature type="transmembrane region" description="Helical" evidence="5">
    <location>
        <begin position="371"/>
        <end position="391"/>
    </location>
</feature>
<feature type="transmembrane region" description="Helical" evidence="5">
    <location>
        <begin position="238"/>
        <end position="263"/>
    </location>
</feature>
<dbReference type="STRING" id="1830138.SAMN05443507_10620"/>
<keyword evidence="3 5" id="KW-1133">Transmembrane helix</keyword>
<dbReference type="PIRSF" id="PIRSF006060">
    <property type="entry name" value="AA_transporter"/>
    <property type="match status" value="1"/>
</dbReference>
<keyword evidence="8" id="KW-1185">Reference proteome</keyword>
<evidence type="ECO:0000256" key="5">
    <source>
        <dbReference type="SAM" id="Phobius"/>
    </source>
</evidence>
<reference evidence="8" key="1">
    <citation type="submission" date="2016-11" db="EMBL/GenBank/DDBJ databases">
        <authorList>
            <person name="Varghese N."/>
            <person name="Submissions S."/>
        </authorList>
    </citation>
    <scope>NUCLEOTIDE SEQUENCE [LARGE SCALE GENOMIC DNA]</scope>
    <source>
        <strain evidence="8">USBA-503</strain>
    </source>
</reference>
<feature type="transmembrane region" description="Helical" evidence="5">
    <location>
        <begin position="428"/>
        <end position="447"/>
    </location>
</feature>
<evidence type="ECO:0000313" key="8">
    <source>
        <dbReference type="Proteomes" id="UP000184016"/>
    </source>
</evidence>
<evidence type="ECO:0000256" key="2">
    <source>
        <dbReference type="ARBA" id="ARBA00022692"/>
    </source>
</evidence>
<dbReference type="InterPro" id="IPR050367">
    <property type="entry name" value="APC_superfamily"/>
</dbReference>
<dbReference type="RefSeq" id="WP_072873387.1">
    <property type="nucleotide sequence ID" value="NZ_FRAF01000006.1"/>
</dbReference>
<feature type="transmembrane region" description="Helical" evidence="5">
    <location>
        <begin position="90"/>
        <end position="112"/>
    </location>
</feature>
<evidence type="ECO:0000313" key="7">
    <source>
        <dbReference type="EMBL" id="SHJ94214.1"/>
    </source>
</evidence>
<protein>
    <submittedName>
        <fullName evidence="7">Amino acid/polyamine/organocation transporter, APC superfamily</fullName>
    </submittedName>
</protein>
<dbReference type="OrthoDB" id="9762947at2"/>
<evidence type="ECO:0000256" key="1">
    <source>
        <dbReference type="ARBA" id="ARBA00004141"/>
    </source>
</evidence>
<dbReference type="Gene3D" id="1.20.1740.10">
    <property type="entry name" value="Amino acid/polyamine transporter I"/>
    <property type="match status" value="1"/>
</dbReference>
<accession>A0A1M6NF11</accession>
<dbReference type="EMBL" id="FRAF01000006">
    <property type="protein sequence ID" value="SHJ94214.1"/>
    <property type="molecule type" value="Genomic_DNA"/>
</dbReference>
<keyword evidence="2 5" id="KW-0812">Transmembrane</keyword>
<feature type="transmembrane region" description="Helical" evidence="5">
    <location>
        <begin position="158"/>
        <end position="179"/>
    </location>
</feature>
<feature type="transmembrane region" description="Helical" evidence="5">
    <location>
        <begin position="132"/>
        <end position="151"/>
    </location>
</feature>
<dbReference type="PANTHER" id="PTHR42770">
    <property type="entry name" value="AMINO ACID TRANSPORTER-RELATED"/>
    <property type="match status" value="1"/>
</dbReference>
<dbReference type="PANTHER" id="PTHR42770:SF11">
    <property type="entry name" value="INNER MEMBRANE TRANSPORT PROTEIN YBAT"/>
    <property type="match status" value="1"/>
</dbReference>
<dbReference type="Proteomes" id="UP000184016">
    <property type="component" value="Unassembled WGS sequence"/>
</dbReference>
<evidence type="ECO:0000256" key="3">
    <source>
        <dbReference type="ARBA" id="ARBA00022989"/>
    </source>
</evidence>
<feature type="domain" description="Amino acid permease/ SLC12A" evidence="6">
    <location>
        <begin position="17"/>
        <end position="449"/>
    </location>
</feature>
<feature type="transmembrane region" description="Helical" evidence="5">
    <location>
        <begin position="283"/>
        <end position="316"/>
    </location>
</feature>
<keyword evidence="4 5" id="KW-0472">Membrane</keyword>
<dbReference type="GO" id="GO:0055085">
    <property type="term" value="P:transmembrane transport"/>
    <property type="evidence" value="ECO:0007669"/>
    <property type="project" value="InterPro"/>
</dbReference>